<evidence type="ECO:0000259" key="1">
    <source>
        <dbReference type="Pfam" id="PF03114"/>
    </source>
</evidence>
<evidence type="ECO:0000313" key="3">
    <source>
        <dbReference type="Proteomes" id="UP001328107"/>
    </source>
</evidence>
<feature type="domain" description="BAR" evidence="1">
    <location>
        <begin position="23"/>
        <end position="211"/>
    </location>
</feature>
<sequence length="225" mass="24679">RLPVSPSPVTRSTRPSPITHDMFRRMKQNLAEKVGRATVTTSLPAEVERGIKQTEVWKKRHAEMIKDYEAVRRISNPNKHDEVANLLAKLGTNLAGSETSAGKAEALERACSKIEQKVAELIQKEWGASMRDFDKVKFKEFQECVSAVNRTRLDKDGCASALQSKDTPSRREKSTAADATFAAQIEAARALFATIPTLEAEQAANLLGTLMKHGGLYGEGAPSSK</sequence>
<dbReference type="Proteomes" id="UP001328107">
    <property type="component" value="Unassembled WGS sequence"/>
</dbReference>
<reference evidence="3" key="1">
    <citation type="submission" date="2022-10" db="EMBL/GenBank/DDBJ databases">
        <title>Genome assembly of Pristionchus species.</title>
        <authorList>
            <person name="Yoshida K."/>
            <person name="Sommer R.J."/>
        </authorList>
    </citation>
    <scope>NUCLEOTIDE SEQUENCE [LARGE SCALE GENOMIC DNA]</scope>
    <source>
        <strain evidence="3">RS5460</strain>
    </source>
</reference>
<evidence type="ECO:0000313" key="2">
    <source>
        <dbReference type="EMBL" id="GMR54379.1"/>
    </source>
</evidence>
<dbReference type="SUPFAM" id="SSF103657">
    <property type="entry name" value="BAR/IMD domain-like"/>
    <property type="match status" value="1"/>
</dbReference>
<feature type="non-terminal residue" evidence="2">
    <location>
        <position position="1"/>
    </location>
</feature>
<dbReference type="EMBL" id="BTRK01000005">
    <property type="protein sequence ID" value="GMR54379.1"/>
    <property type="molecule type" value="Genomic_DNA"/>
</dbReference>
<name>A0AAN5D103_9BILA</name>
<gene>
    <name evidence="2" type="ORF">PMAYCL1PPCAC_24574</name>
</gene>
<accession>A0AAN5D103</accession>
<dbReference type="Pfam" id="PF03114">
    <property type="entry name" value="BAR"/>
    <property type="match status" value="1"/>
</dbReference>
<organism evidence="2 3">
    <name type="scientific">Pristionchus mayeri</name>
    <dbReference type="NCBI Taxonomy" id="1317129"/>
    <lineage>
        <taxon>Eukaryota</taxon>
        <taxon>Metazoa</taxon>
        <taxon>Ecdysozoa</taxon>
        <taxon>Nematoda</taxon>
        <taxon>Chromadorea</taxon>
        <taxon>Rhabditida</taxon>
        <taxon>Rhabditina</taxon>
        <taxon>Diplogasteromorpha</taxon>
        <taxon>Diplogasteroidea</taxon>
        <taxon>Neodiplogasteridae</taxon>
        <taxon>Pristionchus</taxon>
    </lineage>
</organism>
<dbReference type="InterPro" id="IPR027267">
    <property type="entry name" value="AH/BAR_dom_sf"/>
</dbReference>
<proteinExistence type="predicted"/>
<dbReference type="GO" id="GO:0005737">
    <property type="term" value="C:cytoplasm"/>
    <property type="evidence" value="ECO:0007669"/>
    <property type="project" value="InterPro"/>
</dbReference>
<dbReference type="AlphaFoldDB" id="A0AAN5D103"/>
<protein>
    <recommendedName>
        <fullName evidence="1">BAR domain-containing protein</fullName>
    </recommendedName>
</protein>
<dbReference type="InterPro" id="IPR004148">
    <property type="entry name" value="BAR_dom"/>
</dbReference>
<comment type="caution">
    <text evidence="2">The sequence shown here is derived from an EMBL/GenBank/DDBJ whole genome shotgun (WGS) entry which is preliminary data.</text>
</comment>
<keyword evidence="3" id="KW-1185">Reference proteome</keyword>
<dbReference type="Gene3D" id="1.20.1270.60">
    <property type="entry name" value="Arfaptin homology (AH) domain/BAR domain"/>
    <property type="match status" value="1"/>
</dbReference>